<protein>
    <submittedName>
        <fullName evidence="3">Uncharacterized protein</fullName>
    </submittedName>
</protein>
<keyword evidence="2" id="KW-0732">Signal</keyword>
<gene>
    <name evidence="3" type="ORF">CEXT_328711</name>
</gene>
<comment type="caution">
    <text evidence="3">The sequence shown here is derived from an EMBL/GenBank/DDBJ whole genome shotgun (WGS) entry which is preliminary data.</text>
</comment>
<name>A0AAV4SHW7_CAEEX</name>
<dbReference type="AlphaFoldDB" id="A0AAV4SHW7"/>
<evidence type="ECO:0000256" key="2">
    <source>
        <dbReference type="SAM" id="SignalP"/>
    </source>
</evidence>
<keyword evidence="4" id="KW-1185">Reference proteome</keyword>
<sequence>MNWFVFFLLCTTSLSFADMRNGVNITRKVRGRYGRMDNQDSLHTYNSNNKNSNMDISVSDDSVSDSDIDDKYSFSPGGFYVPNEETMKLNYYVEEIPFDDDGQHNGLCQARNQNQQRTEIPKV</sequence>
<accession>A0AAV4SHW7</accession>
<dbReference type="Proteomes" id="UP001054945">
    <property type="component" value="Unassembled WGS sequence"/>
</dbReference>
<dbReference type="EMBL" id="BPLR01009452">
    <property type="protein sequence ID" value="GIY32075.1"/>
    <property type="molecule type" value="Genomic_DNA"/>
</dbReference>
<evidence type="ECO:0000256" key="1">
    <source>
        <dbReference type="SAM" id="MobiDB-lite"/>
    </source>
</evidence>
<organism evidence="3 4">
    <name type="scientific">Caerostris extrusa</name>
    <name type="common">Bark spider</name>
    <name type="synonym">Caerostris bankana</name>
    <dbReference type="NCBI Taxonomy" id="172846"/>
    <lineage>
        <taxon>Eukaryota</taxon>
        <taxon>Metazoa</taxon>
        <taxon>Ecdysozoa</taxon>
        <taxon>Arthropoda</taxon>
        <taxon>Chelicerata</taxon>
        <taxon>Arachnida</taxon>
        <taxon>Araneae</taxon>
        <taxon>Araneomorphae</taxon>
        <taxon>Entelegynae</taxon>
        <taxon>Araneoidea</taxon>
        <taxon>Araneidae</taxon>
        <taxon>Caerostris</taxon>
    </lineage>
</organism>
<proteinExistence type="predicted"/>
<feature type="chain" id="PRO_5043966225" evidence="2">
    <location>
        <begin position="18"/>
        <end position="123"/>
    </location>
</feature>
<feature type="region of interest" description="Disordered" evidence="1">
    <location>
        <begin position="103"/>
        <end position="123"/>
    </location>
</feature>
<evidence type="ECO:0000313" key="4">
    <source>
        <dbReference type="Proteomes" id="UP001054945"/>
    </source>
</evidence>
<feature type="compositionally biased region" description="Polar residues" evidence="1">
    <location>
        <begin position="110"/>
        <end position="123"/>
    </location>
</feature>
<reference evidence="3 4" key="1">
    <citation type="submission" date="2021-06" db="EMBL/GenBank/DDBJ databases">
        <title>Caerostris extrusa draft genome.</title>
        <authorList>
            <person name="Kono N."/>
            <person name="Arakawa K."/>
        </authorList>
    </citation>
    <scope>NUCLEOTIDE SEQUENCE [LARGE SCALE GENOMIC DNA]</scope>
</reference>
<feature type="signal peptide" evidence="2">
    <location>
        <begin position="1"/>
        <end position="17"/>
    </location>
</feature>
<evidence type="ECO:0000313" key="3">
    <source>
        <dbReference type="EMBL" id="GIY32075.1"/>
    </source>
</evidence>